<keyword evidence="2" id="KW-1133">Transmembrane helix</keyword>
<dbReference type="GO" id="GO:0050864">
    <property type="term" value="P:regulation of B cell activation"/>
    <property type="evidence" value="ECO:0007669"/>
    <property type="project" value="InterPro"/>
</dbReference>
<dbReference type="GO" id="GO:0009897">
    <property type="term" value="C:external side of plasma membrane"/>
    <property type="evidence" value="ECO:0007669"/>
    <property type="project" value="TreeGrafter"/>
</dbReference>
<evidence type="ECO:0000256" key="1">
    <source>
        <dbReference type="SAM" id="MobiDB-lite"/>
    </source>
</evidence>
<dbReference type="InterPro" id="IPR013106">
    <property type="entry name" value="Ig_V-set"/>
</dbReference>
<dbReference type="InterPro" id="IPR003599">
    <property type="entry name" value="Ig_sub"/>
</dbReference>
<feature type="chain" id="PRO_5043586032" description="Ig-like domain-containing protein" evidence="3">
    <location>
        <begin position="23"/>
        <end position="623"/>
    </location>
</feature>
<evidence type="ECO:0000256" key="3">
    <source>
        <dbReference type="SAM" id="SignalP"/>
    </source>
</evidence>
<dbReference type="Proteomes" id="UP001066276">
    <property type="component" value="Chromosome 7"/>
</dbReference>
<evidence type="ECO:0000313" key="6">
    <source>
        <dbReference type="Proteomes" id="UP001066276"/>
    </source>
</evidence>
<accession>A0AAV7P9P9</accession>
<dbReference type="SUPFAM" id="SSF48726">
    <property type="entry name" value="Immunoglobulin"/>
    <property type="match status" value="2"/>
</dbReference>
<gene>
    <name evidence="5" type="ORF">NDU88_003487</name>
</gene>
<feature type="region of interest" description="Disordered" evidence="1">
    <location>
        <begin position="446"/>
        <end position="466"/>
    </location>
</feature>
<feature type="signal peptide" evidence="3">
    <location>
        <begin position="1"/>
        <end position="22"/>
    </location>
</feature>
<keyword evidence="6" id="KW-1185">Reference proteome</keyword>
<dbReference type="Pfam" id="PF07686">
    <property type="entry name" value="V-set"/>
    <property type="match status" value="1"/>
</dbReference>
<evidence type="ECO:0000313" key="5">
    <source>
        <dbReference type="EMBL" id="KAJ1125048.1"/>
    </source>
</evidence>
<feature type="transmembrane region" description="Helical" evidence="2">
    <location>
        <begin position="229"/>
        <end position="254"/>
    </location>
</feature>
<reference evidence="5" key="1">
    <citation type="journal article" date="2022" name="bioRxiv">
        <title>Sequencing and chromosome-scale assembly of the giantPleurodeles waltlgenome.</title>
        <authorList>
            <person name="Brown T."/>
            <person name="Elewa A."/>
            <person name="Iarovenko S."/>
            <person name="Subramanian E."/>
            <person name="Araus A.J."/>
            <person name="Petzold A."/>
            <person name="Susuki M."/>
            <person name="Suzuki K.-i.T."/>
            <person name="Hayashi T."/>
            <person name="Toyoda A."/>
            <person name="Oliveira C."/>
            <person name="Osipova E."/>
            <person name="Leigh N.D."/>
            <person name="Simon A."/>
            <person name="Yun M.H."/>
        </authorList>
    </citation>
    <scope>NUCLEOTIDE SEQUENCE</scope>
    <source>
        <strain evidence="5">20211129_DDA</strain>
        <tissue evidence="5">Liver</tissue>
    </source>
</reference>
<name>A0AAV7P9P9_PLEWA</name>
<dbReference type="AlphaFoldDB" id="A0AAV7P9P9"/>
<dbReference type="InterPro" id="IPR007110">
    <property type="entry name" value="Ig-like_dom"/>
</dbReference>
<evidence type="ECO:0000256" key="2">
    <source>
        <dbReference type="SAM" id="Phobius"/>
    </source>
</evidence>
<protein>
    <recommendedName>
        <fullName evidence="4">Ig-like domain-containing protein</fullName>
    </recommendedName>
</protein>
<keyword evidence="3" id="KW-0732">Signal</keyword>
<keyword evidence="2" id="KW-0472">Membrane</keyword>
<comment type="caution">
    <text evidence="5">The sequence shown here is derived from an EMBL/GenBank/DDBJ whole genome shotgun (WGS) entry which is preliminary data.</text>
</comment>
<dbReference type="PROSITE" id="PS50835">
    <property type="entry name" value="IG_LIKE"/>
    <property type="match status" value="1"/>
</dbReference>
<feature type="domain" description="Ig-like" evidence="4">
    <location>
        <begin position="16"/>
        <end position="127"/>
    </location>
</feature>
<dbReference type="InterPro" id="IPR013783">
    <property type="entry name" value="Ig-like_fold"/>
</dbReference>
<organism evidence="5 6">
    <name type="scientific">Pleurodeles waltl</name>
    <name type="common">Iberian ribbed newt</name>
    <dbReference type="NCBI Taxonomy" id="8319"/>
    <lineage>
        <taxon>Eukaryota</taxon>
        <taxon>Metazoa</taxon>
        <taxon>Chordata</taxon>
        <taxon>Craniata</taxon>
        <taxon>Vertebrata</taxon>
        <taxon>Euteleostomi</taxon>
        <taxon>Amphibia</taxon>
        <taxon>Batrachia</taxon>
        <taxon>Caudata</taxon>
        <taxon>Salamandroidea</taxon>
        <taxon>Salamandridae</taxon>
        <taxon>Pleurodelinae</taxon>
        <taxon>Pleurodeles</taxon>
    </lineage>
</organism>
<dbReference type="InterPro" id="IPR042341">
    <property type="entry name" value="CD19"/>
</dbReference>
<sequence length="623" mass="69185">MACEILFLDTVLFLLSTTSIAGLRRITASESQDVQLPCCIEFSSSSTPTETIWRKEGDAEHLLRVWLSLEIATSIGRQLELTGNHRPYLLLKNLSEANSGVYKCYSGHITGRSFLFNISSQEYLELTFPAGAPVYLPCGFSKSSNWTTHFWQSVNGSFNLDVNFNVTLEVQRGARPLGAVLFKTIDLLIPAVRLEDAGVYNCSWGENSDVIELEVIALSKWGKIFGNSYWIIVAGTGGSLALSAVFWGICLLTIKQIKARRKRQKATSRSFFRITASSTPNPYIDAPATLAGIGKETHNEDGDLYVNVDLGKFEEDPKKLRKKSIESDDSLNVTSEDGGCYENTNEEVKPCPKGSNSDATVLFFILNGEEAMGMPDGGSYINRSELLTVGAKDIISTDGTCYENPAGLSKVVKDDKVSNRGACYENSEQLPITGQGIISGFLTPTPSNSVGMADGESEKSTGSQSYEDMEGAIYMVPTRNLLQCSDRSQDDENLYVGRGILKDGSKNQEDGDSYENMEGQTFAVQLNQRSPWIEEEYDNMDKDSHLTVHFEDQTMDAKQVQQQVEFQHSDVDFYLTFDMRRTPVLQKIPSFKIKNHEVYDSKITDQKSCSHSAHLRKVHNFCA</sequence>
<proteinExistence type="predicted"/>
<evidence type="ECO:0000259" key="4">
    <source>
        <dbReference type="PROSITE" id="PS50835"/>
    </source>
</evidence>
<dbReference type="Gene3D" id="2.60.40.10">
    <property type="entry name" value="Immunoglobulins"/>
    <property type="match status" value="2"/>
</dbReference>
<dbReference type="GO" id="GO:0050853">
    <property type="term" value="P:B cell receptor signaling pathway"/>
    <property type="evidence" value="ECO:0007669"/>
    <property type="project" value="TreeGrafter"/>
</dbReference>
<keyword evidence="2" id="KW-0812">Transmembrane</keyword>
<dbReference type="EMBL" id="JANPWB010000011">
    <property type="protein sequence ID" value="KAJ1125048.1"/>
    <property type="molecule type" value="Genomic_DNA"/>
</dbReference>
<dbReference type="PANTHER" id="PTHR16674:SF2">
    <property type="entry name" value="B-LYMPHOCYTE ANTIGEN CD19"/>
    <property type="match status" value="1"/>
</dbReference>
<dbReference type="SMART" id="SM00409">
    <property type="entry name" value="IG"/>
    <property type="match status" value="2"/>
</dbReference>
<dbReference type="InterPro" id="IPR036179">
    <property type="entry name" value="Ig-like_dom_sf"/>
</dbReference>
<dbReference type="PANTHER" id="PTHR16674">
    <property type="entry name" value="B-LYMPHOCYTE ANTIGEN CD19"/>
    <property type="match status" value="1"/>
</dbReference>
<dbReference type="GO" id="GO:0002322">
    <property type="term" value="P:B cell proliferation involved in immune response"/>
    <property type="evidence" value="ECO:0007669"/>
    <property type="project" value="InterPro"/>
</dbReference>